<keyword evidence="2" id="KW-1185">Reference proteome</keyword>
<name>A0A212F7M5_DANPL</name>
<reference evidence="1 2" key="1">
    <citation type="journal article" date="2011" name="Cell">
        <title>The monarch butterfly genome yields insights into long-distance migration.</title>
        <authorList>
            <person name="Zhan S."/>
            <person name="Merlin C."/>
            <person name="Boore J.L."/>
            <person name="Reppert S.M."/>
        </authorList>
    </citation>
    <scope>NUCLEOTIDE SEQUENCE [LARGE SCALE GENOMIC DNA]</scope>
    <source>
        <strain evidence="1">F-2</strain>
    </source>
</reference>
<dbReference type="KEGG" id="dpl:KGM_213945A"/>
<evidence type="ECO:0000313" key="2">
    <source>
        <dbReference type="Proteomes" id="UP000007151"/>
    </source>
</evidence>
<organism evidence="1 2">
    <name type="scientific">Danaus plexippus plexippus</name>
    <dbReference type="NCBI Taxonomy" id="278856"/>
    <lineage>
        <taxon>Eukaryota</taxon>
        <taxon>Metazoa</taxon>
        <taxon>Ecdysozoa</taxon>
        <taxon>Arthropoda</taxon>
        <taxon>Hexapoda</taxon>
        <taxon>Insecta</taxon>
        <taxon>Pterygota</taxon>
        <taxon>Neoptera</taxon>
        <taxon>Endopterygota</taxon>
        <taxon>Lepidoptera</taxon>
        <taxon>Glossata</taxon>
        <taxon>Ditrysia</taxon>
        <taxon>Papilionoidea</taxon>
        <taxon>Nymphalidae</taxon>
        <taxon>Danainae</taxon>
        <taxon>Danaini</taxon>
        <taxon>Danaina</taxon>
        <taxon>Danaus</taxon>
        <taxon>Danaus</taxon>
    </lineage>
</organism>
<sequence length="313" mass="35639">MSTSSSDYDCGLYNGHIQPFTHIQPLYPGLEHPLVYYAQVERKQRNQAYEKIKDNCFVKAFRWYTQEHVPLSKTESVTNKQELKGFATWLDEKYEEYLRSNQLMKPNDVQINDPVDKCNRSNTTITIDINTPSTLKSKSESILYILNEKEIYVVPSDEKRKLDEMIQIVDEVNLKKGRTKTKKSPQNDTSCQCSDLLIEKVNASSQFSHTNVKPSLCGCVETQISDRQIISVAKCPCTESNTKLKTIAKEEPKMFPQKVDSNTVSKKSVAVPDTNTNVEPRKTSFSTKTNIEKKEPPFTVGKIAQTSDHAINL</sequence>
<dbReference type="EMBL" id="AGBW02009863">
    <property type="protein sequence ID" value="OWR49709.1"/>
    <property type="molecule type" value="Genomic_DNA"/>
</dbReference>
<dbReference type="AlphaFoldDB" id="A0A212F7M5"/>
<evidence type="ECO:0000313" key="1">
    <source>
        <dbReference type="EMBL" id="OWR49709.1"/>
    </source>
</evidence>
<gene>
    <name evidence="1" type="ORF">KGM_213945A</name>
</gene>
<accession>A0A212F7M5</accession>
<feature type="non-terminal residue" evidence="1">
    <location>
        <position position="313"/>
    </location>
</feature>
<protein>
    <submittedName>
        <fullName evidence="1">Uncharacterized protein</fullName>
    </submittedName>
</protein>
<dbReference type="InParanoid" id="A0A212F7M5"/>
<dbReference type="Proteomes" id="UP000007151">
    <property type="component" value="Unassembled WGS sequence"/>
</dbReference>
<comment type="caution">
    <text evidence="1">The sequence shown here is derived from an EMBL/GenBank/DDBJ whole genome shotgun (WGS) entry which is preliminary data.</text>
</comment>
<proteinExistence type="predicted"/>